<evidence type="ECO:0000256" key="3">
    <source>
        <dbReference type="ARBA" id="ARBA00004712"/>
    </source>
</evidence>
<dbReference type="CDD" id="cd01335">
    <property type="entry name" value="Radical_SAM"/>
    <property type="match status" value="2"/>
</dbReference>
<evidence type="ECO:0000256" key="4">
    <source>
        <dbReference type="ARBA" id="ARBA00010051"/>
    </source>
</evidence>
<dbReference type="NCBIfam" id="NF004884">
    <property type="entry name" value="PRK06245.1"/>
    <property type="match status" value="1"/>
</dbReference>
<dbReference type="EC" id="4.3.1.32" evidence="6"/>
<evidence type="ECO:0000256" key="2">
    <source>
        <dbReference type="ARBA" id="ARBA00003692"/>
    </source>
</evidence>
<evidence type="ECO:0000256" key="8">
    <source>
        <dbReference type="ARBA" id="ARBA00022220"/>
    </source>
</evidence>
<dbReference type="RefSeq" id="WP_146690457.1">
    <property type="nucleotide sequence ID" value="NZ_LT629750.1"/>
</dbReference>
<comment type="similarity">
    <text evidence="5">In the N-terminal section; belongs to the radical SAM superfamily. CofG family.</text>
</comment>
<dbReference type="SFLD" id="SFLDF00343">
    <property type="entry name" value="aminofutalosine_synthase_(mqnE"/>
    <property type="match status" value="1"/>
</dbReference>
<dbReference type="Proteomes" id="UP000243904">
    <property type="component" value="Chromosome I"/>
</dbReference>
<dbReference type="SFLD" id="SFLDG01389">
    <property type="entry name" value="menaquinone_synthsis_involved"/>
    <property type="match status" value="1"/>
</dbReference>
<comment type="function">
    <text evidence="2">Catalyzes the radical-mediated synthesis of 7,8-didemethyl-8-hydroxy-5-deazariboflavin (FO) from 5-amino-6-(D-ribitylamino)uracil and L-tyrosine.</text>
</comment>
<dbReference type="InterPro" id="IPR013785">
    <property type="entry name" value="Aldolase_TIM"/>
</dbReference>
<dbReference type="InterPro" id="IPR034405">
    <property type="entry name" value="F420"/>
</dbReference>
<evidence type="ECO:0000313" key="19">
    <source>
        <dbReference type="EMBL" id="SDT53843.1"/>
    </source>
</evidence>
<dbReference type="SFLD" id="SFLDS00029">
    <property type="entry name" value="Radical_SAM"/>
    <property type="match status" value="3"/>
</dbReference>
<organism evidence="19 20">
    <name type="scientific">Bradyrhizobium canariense</name>
    <dbReference type="NCBI Taxonomy" id="255045"/>
    <lineage>
        <taxon>Bacteria</taxon>
        <taxon>Pseudomonadati</taxon>
        <taxon>Pseudomonadota</taxon>
        <taxon>Alphaproteobacteria</taxon>
        <taxon>Hyphomicrobiales</taxon>
        <taxon>Nitrobacteraceae</taxon>
        <taxon>Bradyrhizobium</taxon>
    </lineage>
</organism>
<evidence type="ECO:0000256" key="5">
    <source>
        <dbReference type="ARBA" id="ARBA00010826"/>
    </source>
</evidence>
<keyword evidence="20" id="KW-1185">Reference proteome</keyword>
<dbReference type="InterPro" id="IPR007197">
    <property type="entry name" value="rSAM"/>
</dbReference>
<dbReference type="AlphaFoldDB" id="A0A1H2B6N1"/>
<keyword evidence="14" id="KW-0411">Iron-sulfur</keyword>
<dbReference type="HAMAP" id="MF_01611">
    <property type="entry name" value="FO_synth_sub1"/>
    <property type="match status" value="1"/>
</dbReference>
<dbReference type="NCBIfam" id="TIGR03551">
    <property type="entry name" value="F420_cofH"/>
    <property type="match status" value="1"/>
</dbReference>
<evidence type="ECO:0000256" key="11">
    <source>
        <dbReference type="ARBA" id="ARBA00022691"/>
    </source>
</evidence>
<evidence type="ECO:0000259" key="18">
    <source>
        <dbReference type="PROSITE" id="PS51918"/>
    </source>
</evidence>
<evidence type="ECO:0000256" key="7">
    <source>
        <dbReference type="ARBA" id="ARBA00012289"/>
    </source>
</evidence>
<dbReference type="SMART" id="SM00729">
    <property type="entry name" value="Elp3"/>
    <property type="match status" value="1"/>
</dbReference>
<keyword evidence="12" id="KW-0479">Metal-binding</keyword>
<dbReference type="NCBIfam" id="TIGR03550">
    <property type="entry name" value="F420_cofG"/>
    <property type="match status" value="1"/>
</dbReference>
<dbReference type="SUPFAM" id="SSF102114">
    <property type="entry name" value="Radical SAM enzymes"/>
    <property type="match status" value="2"/>
</dbReference>
<dbReference type="GO" id="GO:0046872">
    <property type="term" value="F:metal ion binding"/>
    <property type="evidence" value="ECO:0007669"/>
    <property type="project" value="UniProtKB-KW"/>
</dbReference>
<dbReference type="EMBL" id="LT629750">
    <property type="protein sequence ID" value="SDT53843.1"/>
    <property type="molecule type" value="Genomic_DNA"/>
</dbReference>
<dbReference type="HAMAP" id="MF_01612">
    <property type="entry name" value="FO_synth_sub2"/>
    <property type="match status" value="1"/>
</dbReference>
<dbReference type="GO" id="GO:0141093">
    <property type="term" value="F:5-amino-6-(D-ribitylamino)uracil--L-tyrosine 4-hydroxyphenyl transferase activity"/>
    <property type="evidence" value="ECO:0007669"/>
    <property type="project" value="UniProtKB-EC"/>
</dbReference>
<proteinExistence type="inferred from homology"/>
<evidence type="ECO:0000256" key="10">
    <source>
        <dbReference type="ARBA" id="ARBA00022679"/>
    </source>
</evidence>
<evidence type="ECO:0000256" key="13">
    <source>
        <dbReference type="ARBA" id="ARBA00023004"/>
    </source>
</evidence>
<evidence type="ECO:0000256" key="15">
    <source>
        <dbReference type="ARBA" id="ARBA00023239"/>
    </source>
</evidence>
<keyword evidence="9" id="KW-0004">4Fe-4S</keyword>
<dbReference type="Pfam" id="PF04055">
    <property type="entry name" value="Radical_SAM"/>
    <property type="match status" value="1"/>
</dbReference>
<dbReference type="UniPathway" id="UPA00072"/>
<evidence type="ECO:0000256" key="12">
    <source>
        <dbReference type="ARBA" id="ARBA00022723"/>
    </source>
</evidence>
<evidence type="ECO:0000256" key="17">
    <source>
        <dbReference type="ARBA" id="ARBA00048974"/>
    </source>
</evidence>
<dbReference type="PROSITE" id="PS51918">
    <property type="entry name" value="RADICAL_SAM"/>
    <property type="match status" value="2"/>
</dbReference>
<evidence type="ECO:0000256" key="14">
    <source>
        <dbReference type="ARBA" id="ARBA00023014"/>
    </source>
</evidence>
<dbReference type="Gene3D" id="3.20.20.70">
    <property type="entry name" value="Aldolase class I"/>
    <property type="match status" value="2"/>
</dbReference>
<dbReference type="GO" id="GO:0044689">
    <property type="term" value="F:7,8-didemethyl-8-hydroxy-5-deazariboflavin synthase activity"/>
    <property type="evidence" value="ECO:0007669"/>
    <property type="project" value="UniProtKB-EC"/>
</dbReference>
<dbReference type="GO" id="GO:0051539">
    <property type="term" value="F:4 iron, 4 sulfur cluster binding"/>
    <property type="evidence" value="ECO:0007669"/>
    <property type="project" value="UniProtKB-KW"/>
</dbReference>
<keyword evidence="11" id="KW-0949">S-adenosyl-L-methionine</keyword>
<keyword evidence="15" id="KW-0456">Lyase</keyword>
<dbReference type="InterPro" id="IPR006638">
    <property type="entry name" value="Elp3/MiaA/NifB-like_rSAM"/>
</dbReference>
<protein>
    <recommendedName>
        <fullName evidence="8">FO synthase</fullName>
        <ecNumber evidence="7">2.5.1.147</ecNumber>
        <ecNumber evidence="6">4.3.1.32</ecNumber>
    </recommendedName>
</protein>
<dbReference type="InterPro" id="IPR045567">
    <property type="entry name" value="CofH/MnqC-like_C"/>
</dbReference>
<comment type="catalytic activity">
    <reaction evidence="16">
        <text>5-amino-6-(D-ribitylamino)uracil + L-tyrosine + S-adenosyl-L-methionine = 5-amino-5-(4-hydroxybenzyl)-6-(D-ribitylimino)-5,6-dihydrouracil + 2-iminoacetate + 5'-deoxyadenosine + L-methionine + H(+)</text>
        <dbReference type="Rhea" id="RHEA:55200"/>
        <dbReference type="ChEBI" id="CHEBI:15378"/>
        <dbReference type="ChEBI" id="CHEBI:15934"/>
        <dbReference type="ChEBI" id="CHEBI:17319"/>
        <dbReference type="ChEBI" id="CHEBI:57844"/>
        <dbReference type="ChEBI" id="CHEBI:58315"/>
        <dbReference type="ChEBI" id="CHEBI:59789"/>
        <dbReference type="ChEBI" id="CHEBI:77846"/>
        <dbReference type="ChEBI" id="CHEBI:85936"/>
        <dbReference type="EC" id="2.5.1.147"/>
    </reaction>
</comment>
<dbReference type="Pfam" id="PF19288">
    <property type="entry name" value="CofH_C"/>
    <property type="match status" value="1"/>
</dbReference>
<comment type="catalytic activity">
    <reaction evidence="17">
        <text>5-amino-5-(4-hydroxybenzyl)-6-(D-ribitylimino)-5,6-dihydrouracil + S-adenosyl-L-methionine = 7,8-didemethyl-8-hydroxy-5-deazariboflavin + 5'-deoxyadenosine + L-methionine + NH4(+) + H(+)</text>
        <dbReference type="Rhea" id="RHEA:55204"/>
        <dbReference type="ChEBI" id="CHEBI:15378"/>
        <dbReference type="ChEBI" id="CHEBI:17319"/>
        <dbReference type="ChEBI" id="CHEBI:28938"/>
        <dbReference type="ChEBI" id="CHEBI:57844"/>
        <dbReference type="ChEBI" id="CHEBI:59789"/>
        <dbReference type="ChEBI" id="CHEBI:59904"/>
        <dbReference type="ChEBI" id="CHEBI:85936"/>
        <dbReference type="EC" id="4.3.1.32"/>
    </reaction>
</comment>
<dbReference type="SFLD" id="SFLDF00294">
    <property type="entry name" value="7_8-didemethyl-8-hydroxy-5-dea"/>
    <property type="match status" value="1"/>
</dbReference>
<evidence type="ECO:0000256" key="16">
    <source>
        <dbReference type="ARBA" id="ARBA00048468"/>
    </source>
</evidence>
<feature type="domain" description="Radical SAM core" evidence="18">
    <location>
        <begin position="452"/>
        <end position="690"/>
    </location>
</feature>
<keyword evidence="10" id="KW-0808">Transferase</keyword>
<keyword evidence="13" id="KW-0408">Iron</keyword>
<dbReference type="SFLD" id="SFLDG01064">
    <property type="entry name" value="F420__menaquinone_cofactor_bio"/>
    <property type="match status" value="3"/>
</dbReference>
<sequence length="801" mass="86614">MAEFFPANDVVQRVLREIDGLSIGDLMDRSCALRAEGHGNLISFSPKVFIPLTRLCRDVCGYCTFAHPPRQGESAFLTIDGVLAIARAGVAAGCTEALFTLGELPEQRYRVARDELERLGYASTIDYLVEACRQVLAETGLLPHVNPGILSSDEMARLRCVSASQGIMLESTSMRLLQKGGPHYGSLGKVPQTRVAMLAEAGRLAIPFTTGILIGIGETREDRIESLLVINALHERFGHIQEVIVQNFQPKAGTRMANVPGASFEDLLWTAAAARLILGPAMNIQVPPNLSYERFPELLKAGINDWGGISPVTPDHVNPEAAWPALDMLRGATARAGLSLLSRLPLYPRYWHDMKRWTDPALGTPLLRASDAEGWARADRWSPGLPCAPEISAPAPLREVDPGVERLLVRATSGARFSGDDIARLFSARDGDLEAVINAADALREATSGGIVRYVVNRNINYTNICAYRCTFCAFSKGKGADHLRGKPYDVDHDEIARRAAEAWARGATEVCMQGGIHPRYTGRTYLDLLAAAKSGAPGIHVHAFSPLEVSHGASTLGISVERFLRMLRDAGLGSLPGTAAEILDDTARAILCPDKLSAAEWLHVIAAAHGAGLRTTSTIMFGHIDTPQQWATHLLSLRDLQERTGGFTEFVPLPFVHMEAPLYFRGRARKGPTFRETLLMHAVARLALHPLITNIQVSWVKLGPEGVKACLAAGANDLGGTLMNESISRAAGTEHGQEFAPEAMDDIIRTSGRISMQRTSLYAAAAPDRVVASYSAPPLQPMVLGEINMRGAMNAAPLPA</sequence>
<feature type="domain" description="Radical SAM core" evidence="18">
    <location>
        <begin position="42"/>
        <end position="287"/>
    </location>
</feature>
<evidence type="ECO:0000256" key="6">
    <source>
        <dbReference type="ARBA" id="ARBA00012126"/>
    </source>
</evidence>
<evidence type="ECO:0000313" key="20">
    <source>
        <dbReference type="Proteomes" id="UP000243904"/>
    </source>
</evidence>
<dbReference type="PANTHER" id="PTHR43076:SF1">
    <property type="entry name" value="LIPOYL SYNTHASE 2"/>
    <property type="match status" value="1"/>
</dbReference>
<dbReference type="SFLD" id="SFLDG01388">
    <property type="entry name" value="7_8-didemethyl-8-hydroxy-5-dea"/>
    <property type="match status" value="2"/>
</dbReference>
<gene>
    <name evidence="19" type="ORF">SAMN05444158_6848</name>
</gene>
<dbReference type="InterPro" id="IPR019939">
    <property type="entry name" value="CofG_family"/>
</dbReference>
<dbReference type="NCBIfam" id="TIGR00423">
    <property type="entry name" value="CofH family radical SAM protein"/>
    <property type="match status" value="1"/>
</dbReference>
<evidence type="ECO:0000256" key="1">
    <source>
        <dbReference type="ARBA" id="ARBA00001966"/>
    </source>
</evidence>
<reference evidence="20" key="1">
    <citation type="submission" date="2016-10" db="EMBL/GenBank/DDBJ databases">
        <authorList>
            <person name="Varghese N."/>
            <person name="Submissions S."/>
        </authorList>
    </citation>
    <scope>NUCLEOTIDE SEQUENCE [LARGE SCALE GENOMIC DNA]</scope>
    <source>
        <strain evidence="20">GAS369</strain>
    </source>
</reference>
<evidence type="ECO:0000256" key="9">
    <source>
        <dbReference type="ARBA" id="ARBA00022485"/>
    </source>
</evidence>
<comment type="cofactor">
    <cofactor evidence="1">
        <name>[4Fe-4S] cluster</name>
        <dbReference type="ChEBI" id="CHEBI:49883"/>
    </cofactor>
</comment>
<dbReference type="InterPro" id="IPR058240">
    <property type="entry name" value="rSAM_sf"/>
</dbReference>
<accession>A0A1H2B6N1</accession>
<comment type="similarity">
    <text evidence="4">In the C-terminal section; belongs to the radical SAM superfamily. CofH family.</text>
</comment>
<dbReference type="InterPro" id="IPR020050">
    <property type="entry name" value="FO_synthase_su2"/>
</dbReference>
<comment type="pathway">
    <text evidence="3">Cofactor biosynthesis; coenzyme F0 biosynthesis.</text>
</comment>
<dbReference type="EC" id="2.5.1.147" evidence="7"/>
<dbReference type="InterPro" id="IPR019940">
    <property type="entry name" value="CofH_family"/>
</dbReference>
<name>A0A1H2B6N1_9BRAD</name>
<dbReference type="PANTHER" id="PTHR43076">
    <property type="entry name" value="FO SYNTHASE (COFH)"/>
    <property type="match status" value="1"/>
</dbReference>